<dbReference type="InterPro" id="IPR005149">
    <property type="entry name" value="Tscrpt_reg_PadR_N"/>
</dbReference>
<proteinExistence type="predicted"/>
<evidence type="ECO:0000313" key="3">
    <source>
        <dbReference type="EMBL" id="GIH12486.1"/>
    </source>
</evidence>
<gene>
    <name evidence="3" type="ORF">Raf01_06580</name>
</gene>
<keyword evidence="4" id="KW-1185">Reference proteome</keyword>
<reference evidence="3" key="1">
    <citation type="submission" date="2021-01" db="EMBL/GenBank/DDBJ databases">
        <title>Whole genome shotgun sequence of Rugosimonospora africana NBRC 104875.</title>
        <authorList>
            <person name="Komaki H."/>
            <person name="Tamura T."/>
        </authorList>
    </citation>
    <scope>NUCLEOTIDE SEQUENCE</scope>
    <source>
        <strain evidence="3">NBRC 104875</strain>
    </source>
</reference>
<evidence type="ECO:0000259" key="2">
    <source>
        <dbReference type="Pfam" id="PF03551"/>
    </source>
</evidence>
<accession>A0A8J3QNW9</accession>
<organism evidence="3 4">
    <name type="scientific">Rugosimonospora africana</name>
    <dbReference type="NCBI Taxonomy" id="556532"/>
    <lineage>
        <taxon>Bacteria</taxon>
        <taxon>Bacillati</taxon>
        <taxon>Actinomycetota</taxon>
        <taxon>Actinomycetes</taxon>
        <taxon>Micromonosporales</taxon>
        <taxon>Micromonosporaceae</taxon>
        <taxon>Rugosimonospora</taxon>
    </lineage>
</organism>
<sequence length="132" mass="14342">MPTPLREPTFLILTALAPEPLHGYAVVAKVADLSDGRITLRPGTLYGALDRLGDDGLVAVEREEVVEGRLRRYYQLTDKGTEVLYAETERMRRNVDAATRQMRARDQQASSAAHPTAGRAGKSAARPIGGLA</sequence>
<feature type="region of interest" description="Disordered" evidence="1">
    <location>
        <begin position="97"/>
        <end position="132"/>
    </location>
</feature>
<dbReference type="PANTHER" id="PTHR33169">
    <property type="entry name" value="PADR-FAMILY TRANSCRIPTIONAL REGULATOR"/>
    <property type="match status" value="1"/>
</dbReference>
<dbReference type="InterPro" id="IPR052509">
    <property type="entry name" value="Metal_resp_DNA-bind_regulator"/>
</dbReference>
<dbReference type="SUPFAM" id="SSF46785">
    <property type="entry name" value="Winged helix' DNA-binding domain"/>
    <property type="match status" value="1"/>
</dbReference>
<dbReference type="Proteomes" id="UP000642748">
    <property type="component" value="Unassembled WGS sequence"/>
</dbReference>
<dbReference type="InterPro" id="IPR036390">
    <property type="entry name" value="WH_DNA-bd_sf"/>
</dbReference>
<dbReference type="RefSeq" id="WP_203916208.1">
    <property type="nucleotide sequence ID" value="NZ_BONZ01000007.1"/>
</dbReference>
<evidence type="ECO:0000313" key="4">
    <source>
        <dbReference type="Proteomes" id="UP000642748"/>
    </source>
</evidence>
<protein>
    <recommendedName>
        <fullName evidence="2">Transcription regulator PadR N-terminal domain-containing protein</fullName>
    </recommendedName>
</protein>
<dbReference type="AlphaFoldDB" id="A0A8J3QNW9"/>
<dbReference type="InterPro" id="IPR036388">
    <property type="entry name" value="WH-like_DNA-bd_sf"/>
</dbReference>
<feature type="domain" description="Transcription regulator PadR N-terminal" evidence="2">
    <location>
        <begin position="12"/>
        <end position="84"/>
    </location>
</feature>
<name>A0A8J3QNW9_9ACTN</name>
<comment type="caution">
    <text evidence="3">The sequence shown here is derived from an EMBL/GenBank/DDBJ whole genome shotgun (WGS) entry which is preliminary data.</text>
</comment>
<dbReference type="Pfam" id="PF03551">
    <property type="entry name" value="PadR"/>
    <property type="match status" value="1"/>
</dbReference>
<dbReference type="EMBL" id="BONZ01000007">
    <property type="protein sequence ID" value="GIH12486.1"/>
    <property type="molecule type" value="Genomic_DNA"/>
</dbReference>
<evidence type="ECO:0000256" key="1">
    <source>
        <dbReference type="SAM" id="MobiDB-lite"/>
    </source>
</evidence>
<dbReference type="Gene3D" id="1.10.10.10">
    <property type="entry name" value="Winged helix-like DNA-binding domain superfamily/Winged helix DNA-binding domain"/>
    <property type="match status" value="1"/>
</dbReference>
<dbReference type="PANTHER" id="PTHR33169:SF13">
    <property type="entry name" value="PADR-FAMILY TRANSCRIPTIONAL REGULATOR"/>
    <property type="match status" value="1"/>
</dbReference>